<dbReference type="InterPro" id="IPR028978">
    <property type="entry name" value="Chorismate_lyase_/UTRA_dom_sf"/>
</dbReference>
<keyword evidence="9" id="KW-1185">Reference proteome</keyword>
<dbReference type="Pfam" id="PF07702">
    <property type="entry name" value="UTRA"/>
    <property type="match status" value="1"/>
</dbReference>
<dbReference type="OrthoDB" id="9815017at2"/>
<dbReference type="Gene3D" id="3.40.1410.10">
    <property type="entry name" value="Chorismate lyase-like"/>
    <property type="match status" value="1"/>
</dbReference>
<name>A0A143YHT1_9LACT</name>
<dbReference type="Pfam" id="PF00392">
    <property type="entry name" value="GntR"/>
    <property type="match status" value="1"/>
</dbReference>
<keyword evidence="3" id="KW-0238">DNA-binding</keyword>
<evidence type="ECO:0000259" key="5">
    <source>
        <dbReference type="PROSITE" id="PS50949"/>
    </source>
</evidence>
<sequence length="243" mass="27670">MAKYKEVANEIRKRIKNGTYHTEDKIPDQESLAKEFGTSRVTIKKALDMLSVAGMVYTIQGSGTYVKKNAVNLAERSIQIGQNVGLTAAAGERLELKTEVLDFNVRFPDEEECNQLSITKEEPVYDIKRLRILDEKPYSLEHTIIPIALAPNITKEILNRSLYDYLQSDLGIVFGDNRQTVRAVKPDENDKQYLHCSNEDPVLEVSKVMFLERGTPLEYSIVHHRYDMVEMSFVNISRDGLLG</sequence>
<dbReference type="InterPro" id="IPR050679">
    <property type="entry name" value="Bact_HTH_transcr_reg"/>
</dbReference>
<accession>A0A143YHT1</accession>
<dbReference type="PANTHER" id="PTHR44846:SF5">
    <property type="entry name" value="HTH-TYPE TRANSCRIPTIONAL REGULATOR GMUR"/>
    <property type="match status" value="1"/>
</dbReference>
<dbReference type="PROSITE" id="PS50949">
    <property type="entry name" value="HTH_GNTR"/>
    <property type="match status" value="1"/>
</dbReference>
<evidence type="ECO:0000313" key="9">
    <source>
        <dbReference type="Proteomes" id="UP000199280"/>
    </source>
</evidence>
<gene>
    <name evidence="7" type="ORF">SAMN05216375_10441</name>
    <name evidence="6" type="ORF">TR210_816</name>
</gene>
<dbReference type="GO" id="GO:0045892">
    <property type="term" value="P:negative regulation of DNA-templated transcription"/>
    <property type="evidence" value="ECO:0007669"/>
    <property type="project" value="TreeGrafter"/>
</dbReference>
<dbReference type="SMART" id="SM00345">
    <property type="entry name" value="HTH_GNTR"/>
    <property type="match status" value="1"/>
</dbReference>
<organism evidence="6 8">
    <name type="scientific">Trichococcus ilyis</name>
    <dbReference type="NCBI Taxonomy" id="640938"/>
    <lineage>
        <taxon>Bacteria</taxon>
        <taxon>Bacillati</taxon>
        <taxon>Bacillota</taxon>
        <taxon>Bacilli</taxon>
        <taxon>Lactobacillales</taxon>
        <taxon>Carnobacteriaceae</taxon>
        <taxon>Trichococcus</taxon>
    </lineage>
</organism>
<dbReference type="InterPro" id="IPR000524">
    <property type="entry name" value="Tscrpt_reg_HTH_GntR"/>
</dbReference>
<dbReference type="EMBL" id="FJNB01000004">
    <property type="protein sequence ID" value="CZQ89663.1"/>
    <property type="molecule type" value="Genomic_DNA"/>
</dbReference>
<dbReference type="AlphaFoldDB" id="A0A143YHT1"/>
<feature type="domain" description="HTH gntR-type" evidence="5">
    <location>
        <begin position="1"/>
        <end position="69"/>
    </location>
</feature>
<dbReference type="FunFam" id="3.40.1410.10:FF:000008">
    <property type="entry name" value="Transcriptional regulator, GntR family"/>
    <property type="match status" value="1"/>
</dbReference>
<evidence type="ECO:0000256" key="1">
    <source>
        <dbReference type="ARBA" id="ARBA00022491"/>
    </source>
</evidence>
<evidence type="ECO:0000256" key="4">
    <source>
        <dbReference type="ARBA" id="ARBA00023163"/>
    </source>
</evidence>
<dbReference type="InterPro" id="IPR036390">
    <property type="entry name" value="WH_DNA-bd_sf"/>
</dbReference>
<dbReference type="InterPro" id="IPR011663">
    <property type="entry name" value="UTRA"/>
</dbReference>
<proteinExistence type="predicted"/>
<keyword evidence="2" id="KW-0805">Transcription regulation</keyword>
<dbReference type="STRING" id="640938.TR210_816"/>
<evidence type="ECO:0000313" key="6">
    <source>
        <dbReference type="EMBL" id="CZQ89663.1"/>
    </source>
</evidence>
<dbReference type="RefSeq" id="WP_068621821.1">
    <property type="nucleotide sequence ID" value="NZ_FJNB01000004.1"/>
</dbReference>
<dbReference type="PRINTS" id="PR00035">
    <property type="entry name" value="HTHGNTR"/>
</dbReference>
<dbReference type="Gene3D" id="1.10.10.10">
    <property type="entry name" value="Winged helix-like DNA-binding domain superfamily/Winged helix DNA-binding domain"/>
    <property type="match status" value="1"/>
</dbReference>
<dbReference type="SMART" id="SM00866">
    <property type="entry name" value="UTRA"/>
    <property type="match status" value="1"/>
</dbReference>
<evidence type="ECO:0000313" key="7">
    <source>
        <dbReference type="EMBL" id="SEI83132.1"/>
    </source>
</evidence>
<dbReference type="Proteomes" id="UP000199280">
    <property type="component" value="Unassembled WGS sequence"/>
</dbReference>
<evidence type="ECO:0000313" key="8">
    <source>
        <dbReference type="Proteomes" id="UP000076878"/>
    </source>
</evidence>
<dbReference type="SUPFAM" id="SSF64288">
    <property type="entry name" value="Chorismate lyase-like"/>
    <property type="match status" value="1"/>
</dbReference>
<dbReference type="CDD" id="cd07377">
    <property type="entry name" value="WHTH_GntR"/>
    <property type="match status" value="1"/>
</dbReference>
<dbReference type="GO" id="GO:0003700">
    <property type="term" value="F:DNA-binding transcription factor activity"/>
    <property type="evidence" value="ECO:0007669"/>
    <property type="project" value="InterPro"/>
</dbReference>
<protein>
    <submittedName>
        <fullName evidence="7">GntR family transcriptional regulator</fullName>
    </submittedName>
    <submittedName>
        <fullName evidence="6">Transcription regulator hth gntr</fullName>
    </submittedName>
</protein>
<dbReference type="Proteomes" id="UP000076878">
    <property type="component" value="Unassembled WGS sequence"/>
</dbReference>
<dbReference type="GO" id="GO:0003677">
    <property type="term" value="F:DNA binding"/>
    <property type="evidence" value="ECO:0007669"/>
    <property type="project" value="UniProtKB-KW"/>
</dbReference>
<keyword evidence="4" id="KW-0804">Transcription</keyword>
<reference evidence="7 9" key="2">
    <citation type="submission" date="2016-10" db="EMBL/GenBank/DDBJ databases">
        <authorList>
            <person name="Varghese N."/>
            <person name="Submissions S."/>
        </authorList>
    </citation>
    <scope>NUCLEOTIDE SEQUENCE [LARGE SCALE GENOMIC DNA]</scope>
    <source>
        <strain evidence="7 9">DSM 22150</strain>
    </source>
</reference>
<keyword evidence="1" id="KW-0678">Repressor</keyword>
<dbReference type="EMBL" id="FNYT01000004">
    <property type="protein sequence ID" value="SEI83132.1"/>
    <property type="molecule type" value="Genomic_DNA"/>
</dbReference>
<reference evidence="6 8" key="1">
    <citation type="submission" date="2016-02" db="EMBL/GenBank/DDBJ databases">
        <authorList>
            <person name="Wen L."/>
            <person name="He K."/>
            <person name="Yang H."/>
        </authorList>
    </citation>
    <scope>NUCLEOTIDE SEQUENCE [LARGE SCALE GENOMIC DNA]</scope>
    <source>
        <strain evidence="6">Trichococcus_R210</strain>
    </source>
</reference>
<dbReference type="PANTHER" id="PTHR44846">
    <property type="entry name" value="MANNOSYL-D-GLYCERATE TRANSPORT/METABOLISM SYSTEM REPRESSOR MNGR-RELATED"/>
    <property type="match status" value="1"/>
</dbReference>
<evidence type="ECO:0000256" key="2">
    <source>
        <dbReference type="ARBA" id="ARBA00023015"/>
    </source>
</evidence>
<evidence type="ECO:0000256" key="3">
    <source>
        <dbReference type="ARBA" id="ARBA00023125"/>
    </source>
</evidence>
<dbReference type="InterPro" id="IPR036388">
    <property type="entry name" value="WH-like_DNA-bd_sf"/>
</dbReference>
<dbReference type="SUPFAM" id="SSF46785">
    <property type="entry name" value="Winged helix' DNA-binding domain"/>
    <property type="match status" value="1"/>
</dbReference>